<evidence type="ECO:0000313" key="2">
    <source>
        <dbReference type="Proteomes" id="UP000753961"/>
    </source>
</evidence>
<dbReference type="AlphaFoldDB" id="A0A953HQK3"/>
<reference evidence="1" key="1">
    <citation type="submission" date="2021-06" db="EMBL/GenBank/DDBJ databases">
        <title>44 bacteria genomes isolated from Dapeng, Shenzhen.</title>
        <authorList>
            <person name="Zheng W."/>
            <person name="Yu S."/>
            <person name="Huang Y."/>
        </authorList>
    </citation>
    <scope>NUCLEOTIDE SEQUENCE</scope>
    <source>
        <strain evidence="1">DP5N28-2</strain>
    </source>
</reference>
<dbReference type="EMBL" id="JAHVHU010000014">
    <property type="protein sequence ID" value="MBY5959434.1"/>
    <property type="molecule type" value="Genomic_DNA"/>
</dbReference>
<dbReference type="RefSeq" id="WP_222580972.1">
    <property type="nucleotide sequence ID" value="NZ_JAHVHU010000014.1"/>
</dbReference>
<gene>
    <name evidence="1" type="ORF">KUV50_14885</name>
</gene>
<dbReference type="Pfam" id="PF13618">
    <property type="entry name" value="Gluconate_2-dh3"/>
    <property type="match status" value="1"/>
</dbReference>
<comment type="caution">
    <text evidence="1">The sequence shown here is derived from an EMBL/GenBank/DDBJ whole genome shotgun (WGS) entry which is preliminary data.</text>
</comment>
<keyword evidence="2" id="KW-1185">Reference proteome</keyword>
<dbReference type="Proteomes" id="UP000753961">
    <property type="component" value="Unassembled WGS sequence"/>
</dbReference>
<evidence type="ECO:0000313" key="1">
    <source>
        <dbReference type="EMBL" id="MBY5959434.1"/>
    </source>
</evidence>
<name>A0A953HQK3_9BACT</name>
<proteinExistence type="predicted"/>
<organism evidence="1 2">
    <name type="scientific">Membranihabitans marinus</name>
    <dbReference type="NCBI Taxonomy" id="1227546"/>
    <lineage>
        <taxon>Bacteria</taxon>
        <taxon>Pseudomonadati</taxon>
        <taxon>Bacteroidota</taxon>
        <taxon>Saprospiria</taxon>
        <taxon>Saprospirales</taxon>
        <taxon>Saprospiraceae</taxon>
        <taxon>Membranihabitans</taxon>
    </lineage>
</organism>
<protein>
    <submittedName>
        <fullName evidence="1">Gluconate 2-dehydrogenase subunit 3 family protein</fullName>
    </submittedName>
</protein>
<sequence length="217" mass="24180">MSARRSDEFLRMKEIYYLGSMDRRQALRYTGWIAGTGLLAPGVFAALQSCRNAPETGSWTPQVLTEDQVNQLTTLADTIVPRTETPSASEVRVTEFVDLLMAEVLSDDQKKSIVGGLEELDQAGEKQFGAKFSDLAEEQRHELVLKIDDHAFGIESADDYSASFLSGYRYLKGLILMAYYTSEEGVKQNLNYRPVPGTYHGCIDLPEDGKIMVGNHI</sequence>
<accession>A0A953HQK3</accession>
<dbReference type="InterPro" id="IPR027056">
    <property type="entry name" value="Gluconate_2DH_su3"/>
</dbReference>